<dbReference type="AlphaFoldDB" id="A0A2T1DGX4"/>
<proteinExistence type="predicted"/>
<feature type="compositionally biased region" description="Low complexity" evidence="1">
    <location>
        <begin position="157"/>
        <end position="193"/>
    </location>
</feature>
<evidence type="ECO:0000256" key="2">
    <source>
        <dbReference type="SAM" id="Phobius"/>
    </source>
</evidence>
<protein>
    <recommendedName>
        <fullName evidence="5">Ycf66 family protein</fullName>
    </recommendedName>
</protein>
<gene>
    <name evidence="3" type="ORF">C7B65_10560</name>
</gene>
<feature type="transmembrane region" description="Helical" evidence="2">
    <location>
        <begin position="32"/>
        <end position="50"/>
    </location>
</feature>
<dbReference type="OrthoDB" id="532877at2"/>
<feature type="compositionally biased region" description="Acidic residues" evidence="1">
    <location>
        <begin position="232"/>
        <end position="242"/>
    </location>
</feature>
<dbReference type="EMBL" id="PVWG01000009">
    <property type="protein sequence ID" value="PSB19726.1"/>
    <property type="molecule type" value="Genomic_DNA"/>
</dbReference>
<comment type="caution">
    <text evidence="3">The sequence shown here is derived from an EMBL/GenBank/DDBJ whole genome shotgun (WGS) entry which is preliminary data.</text>
</comment>
<evidence type="ECO:0008006" key="5">
    <source>
        <dbReference type="Google" id="ProtNLM"/>
    </source>
</evidence>
<organism evidence="3 4">
    <name type="scientific">Phormidesmis priestleyi ULC007</name>
    <dbReference type="NCBI Taxonomy" id="1920490"/>
    <lineage>
        <taxon>Bacteria</taxon>
        <taxon>Bacillati</taxon>
        <taxon>Cyanobacteriota</taxon>
        <taxon>Cyanophyceae</taxon>
        <taxon>Leptolyngbyales</taxon>
        <taxon>Leptolyngbyaceae</taxon>
        <taxon>Phormidesmis</taxon>
    </lineage>
</organism>
<feature type="compositionally biased region" description="Polar residues" evidence="1">
    <location>
        <begin position="258"/>
        <end position="267"/>
    </location>
</feature>
<reference evidence="3 4" key="1">
    <citation type="submission" date="2018-02" db="EMBL/GenBank/DDBJ databases">
        <authorList>
            <person name="Cohen D.B."/>
            <person name="Kent A.D."/>
        </authorList>
    </citation>
    <scope>NUCLEOTIDE SEQUENCE [LARGE SCALE GENOMIC DNA]</scope>
    <source>
        <strain evidence="3 4">ULC007</strain>
    </source>
</reference>
<feature type="region of interest" description="Disordered" evidence="1">
    <location>
        <begin position="129"/>
        <end position="193"/>
    </location>
</feature>
<keyword evidence="4" id="KW-1185">Reference proteome</keyword>
<dbReference type="RefSeq" id="WP_073071639.1">
    <property type="nucleotide sequence ID" value="NZ_MPPI01000012.1"/>
</dbReference>
<dbReference type="InterPro" id="IPR010004">
    <property type="entry name" value="Uncharacterised_Ycf66"/>
</dbReference>
<evidence type="ECO:0000256" key="1">
    <source>
        <dbReference type="SAM" id="MobiDB-lite"/>
    </source>
</evidence>
<reference evidence="3 4" key="2">
    <citation type="submission" date="2018-03" db="EMBL/GenBank/DDBJ databases">
        <title>The ancient ancestry and fast evolution of plastids.</title>
        <authorList>
            <person name="Moore K.R."/>
            <person name="Magnabosco C."/>
            <person name="Momper L."/>
            <person name="Gold D.A."/>
            <person name="Bosak T."/>
            <person name="Fournier G.P."/>
        </authorList>
    </citation>
    <scope>NUCLEOTIDE SEQUENCE [LARGE SCALE GENOMIC DNA]</scope>
    <source>
        <strain evidence="3 4">ULC007</strain>
    </source>
</reference>
<keyword evidence="2" id="KW-1133">Transmembrane helix</keyword>
<sequence length="331" mass="35499">MLTFILALGVGLGSFALYLAAFFYPELHRKGDLVWSGVGLFYALVLWVCAERITGGVLLGQMASVSLIGWLGWQTLVARSAQTPAEQRSTTGDLSTDLQAGLNRVLSPENTAKVKQQFTNLRDRAQSLINKTPQPQNSAETQTPQVYEPLKPEDFGTPPTTVDATTSSATPAPQVPSSTPVAPQPASSPQQNPLAALTEAAKSVLASFNKPKKNTATYVRKDFRDATPSVQEDADDFEEDDQTATSEAPPQPPVLSDENATSDSTIPSDEIMLEEMEFEAKRAAETAQSEAEGLQPIPPKPPTPDLVEAAIADAEEKHLPADPPETAQSDE</sequence>
<keyword evidence="2" id="KW-0472">Membrane</keyword>
<evidence type="ECO:0000313" key="4">
    <source>
        <dbReference type="Proteomes" id="UP000238634"/>
    </source>
</evidence>
<dbReference type="STRING" id="1920490.GCA_001895925_00118"/>
<accession>A0A2T1DGX4</accession>
<evidence type="ECO:0000313" key="3">
    <source>
        <dbReference type="EMBL" id="PSB19726.1"/>
    </source>
</evidence>
<feature type="compositionally biased region" description="Polar residues" evidence="1">
    <location>
        <begin position="129"/>
        <end position="145"/>
    </location>
</feature>
<name>A0A2T1DGX4_9CYAN</name>
<dbReference type="Proteomes" id="UP000238634">
    <property type="component" value="Unassembled WGS sequence"/>
</dbReference>
<dbReference type="Pfam" id="PF07444">
    <property type="entry name" value="Ycf66_N"/>
    <property type="match status" value="1"/>
</dbReference>
<keyword evidence="2" id="KW-0812">Transmembrane</keyword>
<feature type="region of interest" description="Disordered" evidence="1">
    <location>
        <begin position="219"/>
        <end position="331"/>
    </location>
</feature>